<dbReference type="FunFam" id="1.10.287.3510:FF:000001">
    <property type="entry name" value="NADH-quinone oxidoreductase subunit K"/>
    <property type="match status" value="1"/>
</dbReference>
<comment type="function">
    <text evidence="1 12">NDH-1 shuttles electrons from NADH, via FMN and iron-sulfur (Fe-S) centers, to quinones in the respiratory chain. The immediate electron acceptor for the enzyme in this species is believed to be ubiquinone. Couples the redox reaction to proton translocation (for every two electrons transferred, four hydrogen ions are translocated across the cytoplasmic membrane), and thus conserves the redox energy in a proton gradient.</text>
</comment>
<feature type="transmembrane region" description="Helical" evidence="12">
    <location>
        <begin position="59"/>
        <end position="81"/>
    </location>
</feature>
<keyword evidence="5 12" id="KW-0812">Transmembrane</keyword>
<comment type="caution">
    <text evidence="13">The sequence shown here is derived from an EMBL/GenBank/DDBJ whole genome shotgun (WGS) entry which is preliminary data.</text>
</comment>
<keyword evidence="8 12" id="KW-1133">Transmembrane helix</keyword>
<keyword evidence="4 12" id="KW-0813">Transport</keyword>
<accession>A0A495RE34</accession>
<protein>
    <recommendedName>
        <fullName evidence="12">NADH-quinone oxidoreductase subunit K</fullName>
        <ecNumber evidence="12">7.1.1.-</ecNumber>
    </recommendedName>
    <alternativeName>
        <fullName evidence="12">NADH dehydrogenase I subunit K</fullName>
    </alternativeName>
    <alternativeName>
        <fullName evidence="12">NDH-1 subunit K</fullName>
    </alternativeName>
</protein>
<evidence type="ECO:0000256" key="10">
    <source>
        <dbReference type="ARBA" id="ARBA00023075"/>
    </source>
</evidence>
<dbReference type="EMBL" id="RBWY01000002">
    <property type="protein sequence ID" value="RKS85737.1"/>
    <property type="molecule type" value="Genomic_DNA"/>
</dbReference>
<dbReference type="GO" id="GO:0005886">
    <property type="term" value="C:plasma membrane"/>
    <property type="evidence" value="ECO:0007669"/>
    <property type="project" value="UniProtKB-SubCell"/>
</dbReference>
<evidence type="ECO:0000313" key="14">
    <source>
        <dbReference type="Proteomes" id="UP000278542"/>
    </source>
</evidence>
<evidence type="ECO:0000256" key="7">
    <source>
        <dbReference type="ARBA" id="ARBA00022967"/>
    </source>
</evidence>
<evidence type="ECO:0000256" key="12">
    <source>
        <dbReference type="HAMAP-Rule" id="MF_01456"/>
    </source>
</evidence>
<dbReference type="OrthoDB" id="9801357at2"/>
<comment type="similarity">
    <text evidence="3 12">Belongs to the complex I subunit 4L family.</text>
</comment>
<reference evidence="13 14" key="1">
    <citation type="submission" date="2018-10" db="EMBL/GenBank/DDBJ databases">
        <title>Genomic Encyclopedia of Type Strains, Phase IV (KMG-IV): sequencing the most valuable type-strain genomes for metagenomic binning, comparative biology and taxonomic classification.</title>
        <authorList>
            <person name="Goeker M."/>
        </authorList>
    </citation>
    <scope>NUCLEOTIDE SEQUENCE [LARGE SCALE GENOMIC DNA]</scope>
    <source>
        <strain evidence="13 14">DSM 22228</strain>
    </source>
</reference>
<dbReference type="Proteomes" id="UP000278542">
    <property type="component" value="Unassembled WGS sequence"/>
</dbReference>
<evidence type="ECO:0000313" key="13">
    <source>
        <dbReference type="EMBL" id="RKS85737.1"/>
    </source>
</evidence>
<dbReference type="InterPro" id="IPR001133">
    <property type="entry name" value="NADH_UbQ_OxRdtase_chain4L/K"/>
</dbReference>
<dbReference type="PANTHER" id="PTHR11434">
    <property type="entry name" value="NADH-UBIQUINONE OXIDOREDUCTASE SUBUNIT ND4L"/>
    <property type="match status" value="1"/>
</dbReference>
<evidence type="ECO:0000256" key="5">
    <source>
        <dbReference type="ARBA" id="ARBA00022692"/>
    </source>
</evidence>
<dbReference type="GO" id="GO:0048038">
    <property type="term" value="F:quinone binding"/>
    <property type="evidence" value="ECO:0007669"/>
    <property type="project" value="UniProtKB-KW"/>
</dbReference>
<sequence length="100" mass="10885">MIPLMHSLILATTLFVIGLFGAMIRRNFLFLLLSLMVMINGALIAIVAAGAYWQQPDGQIISILVLSAAIAESCIGLALLVKMFHRRKTVNIDALSEMKG</sequence>
<dbReference type="GO" id="GO:0042773">
    <property type="term" value="P:ATP synthesis coupled electron transport"/>
    <property type="evidence" value="ECO:0007669"/>
    <property type="project" value="InterPro"/>
</dbReference>
<dbReference type="Pfam" id="PF00420">
    <property type="entry name" value="Oxidored_q2"/>
    <property type="match status" value="1"/>
</dbReference>
<comment type="subunit">
    <text evidence="12">NDH-1 is composed of 14 different subunits. Subunits NuoA, H, J, K, L, M, N constitute the membrane sector of the complex.</text>
</comment>
<evidence type="ECO:0000256" key="9">
    <source>
        <dbReference type="ARBA" id="ARBA00023027"/>
    </source>
</evidence>
<dbReference type="HAMAP" id="MF_01456">
    <property type="entry name" value="NDH1_NuoK"/>
    <property type="match status" value="1"/>
</dbReference>
<keyword evidence="10 12" id="KW-0830">Ubiquinone</keyword>
<dbReference type="Gene3D" id="1.10.287.3510">
    <property type="match status" value="1"/>
</dbReference>
<name>A0A495RE34_9GAMM</name>
<dbReference type="RefSeq" id="WP_121144834.1">
    <property type="nucleotide sequence ID" value="NZ_RBWY01000002.1"/>
</dbReference>
<evidence type="ECO:0000256" key="8">
    <source>
        <dbReference type="ARBA" id="ARBA00022989"/>
    </source>
</evidence>
<feature type="transmembrane region" description="Helical" evidence="12">
    <location>
        <begin position="31"/>
        <end position="53"/>
    </location>
</feature>
<keyword evidence="9 12" id="KW-0520">NAD</keyword>
<dbReference type="EC" id="7.1.1.-" evidence="12"/>
<proteinExistence type="inferred from homology"/>
<dbReference type="PANTHER" id="PTHR11434:SF16">
    <property type="entry name" value="NADH-UBIQUINONE OXIDOREDUCTASE CHAIN 4L"/>
    <property type="match status" value="1"/>
</dbReference>
<dbReference type="InterPro" id="IPR039428">
    <property type="entry name" value="NUOK/Mnh_C1-like"/>
</dbReference>
<evidence type="ECO:0000256" key="6">
    <source>
        <dbReference type="ARBA" id="ARBA00022719"/>
    </source>
</evidence>
<keyword evidence="7 12" id="KW-1278">Translocase</keyword>
<dbReference type="GO" id="GO:0030964">
    <property type="term" value="C:NADH dehydrogenase complex"/>
    <property type="evidence" value="ECO:0007669"/>
    <property type="project" value="TreeGrafter"/>
</dbReference>
<keyword evidence="11 12" id="KW-0472">Membrane</keyword>
<evidence type="ECO:0000256" key="11">
    <source>
        <dbReference type="ARBA" id="ARBA00023136"/>
    </source>
</evidence>
<feature type="transmembrane region" description="Helical" evidence="12">
    <location>
        <begin position="6"/>
        <end position="24"/>
    </location>
</feature>
<evidence type="ECO:0000256" key="3">
    <source>
        <dbReference type="ARBA" id="ARBA00010519"/>
    </source>
</evidence>
<dbReference type="AlphaFoldDB" id="A0A495RE34"/>
<gene>
    <name evidence="12" type="primary">nuoK</name>
    <name evidence="13" type="ORF">DES39_1148</name>
</gene>
<organism evidence="13 14">
    <name type="scientific">Orbus hercynius</name>
    <dbReference type="NCBI Taxonomy" id="593135"/>
    <lineage>
        <taxon>Bacteria</taxon>
        <taxon>Pseudomonadati</taxon>
        <taxon>Pseudomonadota</taxon>
        <taxon>Gammaproteobacteria</taxon>
        <taxon>Orbales</taxon>
        <taxon>Orbaceae</taxon>
        <taxon>Orbus</taxon>
    </lineage>
</organism>
<dbReference type="GO" id="GO:0050136">
    <property type="term" value="F:NADH dehydrogenase (quinone) (non-electrogenic) activity"/>
    <property type="evidence" value="ECO:0007669"/>
    <property type="project" value="UniProtKB-UniRule"/>
</dbReference>
<evidence type="ECO:0000256" key="2">
    <source>
        <dbReference type="ARBA" id="ARBA00004141"/>
    </source>
</evidence>
<comment type="subcellular location">
    <subcellularLocation>
        <location evidence="12">Cell membrane</location>
        <topology evidence="12">Multi-pass membrane protein</topology>
    </subcellularLocation>
    <subcellularLocation>
        <location evidence="2">Membrane</location>
        <topology evidence="2">Multi-pass membrane protein</topology>
    </subcellularLocation>
</comment>
<dbReference type="NCBIfam" id="NF004319">
    <property type="entry name" value="PRK05715.1-1"/>
    <property type="match status" value="1"/>
</dbReference>
<evidence type="ECO:0000256" key="4">
    <source>
        <dbReference type="ARBA" id="ARBA00022448"/>
    </source>
</evidence>
<dbReference type="NCBIfam" id="NF004320">
    <property type="entry name" value="PRK05715.1-2"/>
    <property type="match status" value="1"/>
</dbReference>
<keyword evidence="12" id="KW-1003">Cell membrane</keyword>
<evidence type="ECO:0000256" key="1">
    <source>
        <dbReference type="ARBA" id="ARBA00002378"/>
    </source>
</evidence>
<keyword evidence="6 12" id="KW-0874">Quinone</keyword>
<comment type="catalytic activity">
    <reaction evidence="12">
        <text>a quinone + NADH + 5 H(+)(in) = a quinol + NAD(+) + 4 H(+)(out)</text>
        <dbReference type="Rhea" id="RHEA:57888"/>
        <dbReference type="ChEBI" id="CHEBI:15378"/>
        <dbReference type="ChEBI" id="CHEBI:24646"/>
        <dbReference type="ChEBI" id="CHEBI:57540"/>
        <dbReference type="ChEBI" id="CHEBI:57945"/>
        <dbReference type="ChEBI" id="CHEBI:132124"/>
    </reaction>
</comment>
<keyword evidence="14" id="KW-1185">Reference proteome</keyword>